<accession>A0A2J6SIX6</accession>
<keyword evidence="3" id="KW-0547">Nucleotide-binding</keyword>
<dbReference type="EMBL" id="KZ613913">
    <property type="protein sequence ID" value="PMD50703.1"/>
    <property type="molecule type" value="Genomic_DNA"/>
</dbReference>
<organism evidence="7 8">
    <name type="scientific">Hyaloscypha bicolor E</name>
    <dbReference type="NCBI Taxonomy" id="1095630"/>
    <lineage>
        <taxon>Eukaryota</taxon>
        <taxon>Fungi</taxon>
        <taxon>Dikarya</taxon>
        <taxon>Ascomycota</taxon>
        <taxon>Pezizomycotina</taxon>
        <taxon>Leotiomycetes</taxon>
        <taxon>Helotiales</taxon>
        <taxon>Hyaloscyphaceae</taxon>
        <taxon>Hyaloscypha</taxon>
        <taxon>Hyaloscypha bicolor</taxon>
    </lineage>
</organism>
<evidence type="ECO:0000256" key="3">
    <source>
        <dbReference type="ARBA" id="ARBA00022741"/>
    </source>
</evidence>
<dbReference type="InterPro" id="IPR020845">
    <property type="entry name" value="AMP-binding_CS"/>
</dbReference>
<dbReference type="Proteomes" id="UP000235371">
    <property type="component" value="Unassembled WGS sequence"/>
</dbReference>
<keyword evidence="4" id="KW-0067">ATP-binding</keyword>
<dbReference type="SUPFAM" id="SSF56801">
    <property type="entry name" value="Acetyl-CoA synthetase-like"/>
    <property type="match status" value="1"/>
</dbReference>
<evidence type="ECO:0000313" key="8">
    <source>
        <dbReference type="Proteomes" id="UP000235371"/>
    </source>
</evidence>
<dbReference type="AlphaFoldDB" id="A0A2J6SIX6"/>
<dbReference type="GO" id="GO:0005886">
    <property type="term" value="C:plasma membrane"/>
    <property type="evidence" value="ECO:0007669"/>
    <property type="project" value="TreeGrafter"/>
</dbReference>
<dbReference type="STRING" id="1095630.A0A2J6SIX6"/>
<dbReference type="Pfam" id="PF00501">
    <property type="entry name" value="AMP-binding"/>
    <property type="match status" value="1"/>
</dbReference>
<dbReference type="GO" id="GO:0004467">
    <property type="term" value="F:long-chain fatty acid-CoA ligase activity"/>
    <property type="evidence" value="ECO:0007669"/>
    <property type="project" value="UniProtKB-EC"/>
</dbReference>
<dbReference type="GO" id="GO:0005783">
    <property type="term" value="C:endoplasmic reticulum"/>
    <property type="evidence" value="ECO:0007669"/>
    <property type="project" value="TreeGrafter"/>
</dbReference>
<evidence type="ECO:0000256" key="2">
    <source>
        <dbReference type="ARBA" id="ARBA00022598"/>
    </source>
</evidence>
<proteinExistence type="inferred from homology"/>
<feature type="domain" description="AMP-dependent synthetase/ligase" evidence="6">
    <location>
        <begin position="14"/>
        <end position="411"/>
    </location>
</feature>
<dbReference type="RefSeq" id="XP_024727607.1">
    <property type="nucleotide sequence ID" value="XM_024882023.1"/>
</dbReference>
<dbReference type="FunCoup" id="A0A2J6SIX6">
    <property type="interactions" value="842"/>
</dbReference>
<keyword evidence="2" id="KW-0436">Ligase</keyword>
<dbReference type="InterPro" id="IPR042099">
    <property type="entry name" value="ANL_N_sf"/>
</dbReference>
<sequence>MGEFEFESFGGYVGRCLKLGAGLRKLGLEPGERVHVFAATSANWLAVSHAAVTQSMPIVTSYATLGEEGLTTSLTQTSAKAIFIDPDLLSKLTIPLQSAPEIKFIIYNDQHPVPQSDIDNLKASNPKLIVLSLSDLEELGEQNPVDPIPPHPEDLCCIMYTSGTTGTPKGVPLKHRNIIAAITGLDSVFAEYVGPSDSVLAYLPLAHSFEYAFENACLYWGVKMGYGSPRTLSDTSMRNCSGDIKTFRPTILVGVPAVWETIRKGIEEKVSRLGWVKRNLFWGALWLKAALCVLFLPGPGLLDKVVFRSVKAEMGGRLRACFNGAGPLGRDTRRFISFAAAPLVSGYGLTETTAMGALQDPLQWTDDTLGSIPASIEIKLVDFPDAGYFATNSPPQGEILIRGDSVMDGYYGPSASENEGVIMKDGWFRTGDIGEWDARGHLKIIDRKKNLVKTSNGEYIALEKLESIYRAANIVSNICVFASPTRSKSIAIVIPDRKLLQKLASTNNLRPRPHEQLVHDPEVRELVLKELQSVGRKAGLASFEIIEGVVLAEEEWSSLNGLLTPAQKLARRKIVPLYQREIDGVYGKTKSVL</sequence>
<comment type="similarity">
    <text evidence="1">Belongs to the ATP-dependent AMP-binding enzyme family.</text>
</comment>
<name>A0A2J6SIX6_9HELO</name>
<evidence type="ECO:0000313" key="7">
    <source>
        <dbReference type="EMBL" id="PMD50703.1"/>
    </source>
</evidence>
<comment type="catalytic activity">
    <reaction evidence="5">
        <text>a long-chain fatty acid + ATP + CoA = a long-chain fatty acyl-CoA + AMP + diphosphate</text>
        <dbReference type="Rhea" id="RHEA:15421"/>
        <dbReference type="ChEBI" id="CHEBI:30616"/>
        <dbReference type="ChEBI" id="CHEBI:33019"/>
        <dbReference type="ChEBI" id="CHEBI:57287"/>
        <dbReference type="ChEBI" id="CHEBI:57560"/>
        <dbReference type="ChEBI" id="CHEBI:83139"/>
        <dbReference type="ChEBI" id="CHEBI:456215"/>
        <dbReference type="EC" id="6.2.1.3"/>
    </reaction>
</comment>
<dbReference type="GO" id="GO:0005811">
    <property type="term" value="C:lipid droplet"/>
    <property type="evidence" value="ECO:0007669"/>
    <property type="project" value="TreeGrafter"/>
</dbReference>
<dbReference type="Gene3D" id="3.40.50.12780">
    <property type="entry name" value="N-terminal domain of ligase-like"/>
    <property type="match status" value="1"/>
</dbReference>
<dbReference type="OrthoDB" id="1700726at2759"/>
<dbReference type="GeneID" id="36590100"/>
<dbReference type="GO" id="GO:0005524">
    <property type="term" value="F:ATP binding"/>
    <property type="evidence" value="ECO:0007669"/>
    <property type="project" value="UniProtKB-KW"/>
</dbReference>
<dbReference type="InParanoid" id="A0A2J6SIX6"/>
<gene>
    <name evidence="7" type="ORF">K444DRAFT_622073</name>
</gene>
<evidence type="ECO:0000256" key="4">
    <source>
        <dbReference type="ARBA" id="ARBA00022840"/>
    </source>
</evidence>
<protein>
    <submittedName>
        <fullName evidence="7">Acetyl-CoA synthetase-like protein</fullName>
    </submittedName>
</protein>
<evidence type="ECO:0000256" key="1">
    <source>
        <dbReference type="ARBA" id="ARBA00006432"/>
    </source>
</evidence>
<dbReference type="PANTHER" id="PTHR43272:SF83">
    <property type="entry name" value="ACYL-COA SYNTHETASE LONG-CHAIN, ISOFORM J"/>
    <property type="match status" value="1"/>
</dbReference>
<dbReference type="PANTHER" id="PTHR43272">
    <property type="entry name" value="LONG-CHAIN-FATTY-ACID--COA LIGASE"/>
    <property type="match status" value="1"/>
</dbReference>
<reference evidence="7 8" key="1">
    <citation type="submission" date="2016-04" db="EMBL/GenBank/DDBJ databases">
        <title>A degradative enzymes factory behind the ericoid mycorrhizal symbiosis.</title>
        <authorList>
            <consortium name="DOE Joint Genome Institute"/>
            <person name="Martino E."/>
            <person name="Morin E."/>
            <person name="Grelet G."/>
            <person name="Kuo A."/>
            <person name="Kohler A."/>
            <person name="Daghino S."/>
            <person name="Barry K."/>
            <person name="Choi C."/>
            <person name="Cichocki N."/>
            <person name="Clum A."/>
            <person name="Copeland A."/>
            <person name="Hainaut M."/>
            <person name="Haridas S."/>
            <person name="Labutti K."/>
            <person name="Lindquist E."/>
            <person name="Lipzen A."/>
            <person name="Khouja H.-R."/>
            <person name="Murat C."/>
            <person name="Ohm R."/>
            <person name="Olson A."/>
            <person name="Spatafora J."/>
            <person name="Veneault-Fourrey C."/>
            <person name="Henrissat B."/>
            <person name="Grigoriev I."/>
            <person name="Martin F."/>
            <person name="Perotto S."/>
        </authorList>
    </citation>
    <scope>NUCLEOTIDE SEQUENCE [LARGE SCALE GENOMIC DNA]</scope>
    <source>
        <strain evidence="7 8">E</strain>
    </source>
</reference>
<dbReference type="PROSITE" id="PS00455">
    <property type="entry name" value="AMP_BINDING"/>
    <property type="match status" value="1"/>
</dbReference>
<evidence type="ECO:0000259" key="6">
    <source>
        <dbReference type="Pfam" id="PF00501"/>
    </source>
</evidence>
<dbReference type="InterPro" id="IPR000873">
    <property type="entry name" value="AMP-dep_synth/lig_dom"/>
</dbReference>
<evidence type="ECO:0000256" key="5">
    <source>
        <dbReference type="ARBA" id="ARBA00036813"/>
    </source>
</evidence>
<keyword evidence="8" id="KW-1185">Reference proteome</keyword>
<dbReference type="GO" id="GO:0035336">
    <property type="term" value="P:long-chain fatty-acyl-CoA metabolic process"/>
    <property type="evidence" value="ECO:0007669"/>
    <property type="project" value="TreeGrafter"/>
</dbReference>